<gene>
    <name evidence="2" type="ORF">JKILLFL_G1138</name>
</gene>
<organism evidence="2 3">
    <name type="scientific">Tilletia laevis</name>
    <dbReference type="NCBI Taxonomy" id="157183"/>
    <lineage>
        <taxon>Eukaryota</taxon>
        <taxon>Fungi</taxon>
        <taxon>Dikarya</taxon>
        <taxon>Basidiomycota</taxon>
        <taxon>Ustilaginomycotina</taxon>
        <taxon>Exobasidiomycetes</taxon>
        <taxon>Tilletiales</taxon>
        <taxon>Tilletiaceae</taxon>
        <taxon>Tilletia</taxon>
    </lineage>
</organism>
<dbReference type="EMBL" id="CAJHJF010005474">
    <property type="protein sequence ID" value="CAD6950295.1"/>
    <property type="molecule type" value="Genomic_DNA"/>
</dbReference>
<comment type="caution">
    <text evidence="2">The sequence shown here is derived from an EMBL/GenBank/DDBJ whole genome shotgun (WGS) entry which is preliminary data.</text>
</comment>
<evidence type="ECO:0000313" key="2">
    <source>
        <dbReference type="EMBL" id="CAD6950295.1"/>
    </source>
</evidence>
<sequence>MSGYGSSDFSILKDTPPHRNASPARRANARTALDLSDEDETPPRRQKRKLVEMEEEDGTPSKINQLPADMKE</sequence>
<keyword evidence="3" id="KW-1185">Reference proteome</keyword>
<feature type="region of interest" description="Disordered" evidence="1">
    <location>
        <begin position="1"/>
        <end position="72"/>
    </location>
</feature>
<reference evidence="2 3" key="1">
    <citation type="submission" date="2020-10" db="EMBL/GenBank/DDBJ databases">
        <authorList>
            <person name="Sedaghatjoo S."/>
        </authorList>
    </citation>
    <scope>NUCLEOTIDE SEQUENCE [LARGE SCALE GENOMIC DNA]</scope>
    <source>
        <strain evidence="2 3">LLFL</strain>
    </source>
</reference>
<protein>
    <submittedName>
        <fullName evidence="2">Uncharacterized protein</fullName>
    </submittedName>
</protein>
<evidence type="ECO:0000313" key="3">
    <source>
        <dbReference type="Proteomes" id="UP000836404"/>
    </source>
</evidence>
<proteinExistence type="predicted"/>
<accession>A0A9N8LWF7</accession>
<evidence type="ECO:0000256" key="1">
    <source>
        <dbReference type="SAM" id="MobiDB-lite"/>
    </source>
</evidence>
<dbReference type="AlphaFoldDB" id="A0A9N8LWF7"/>
<dbReference type="Proteomes" id="UP000836404">
    <property type="component" value="Unassembled WGS sequence"/>
</dbReference>
<name>A0A9N8LWF7_9BASI</name>
<feature type="compositionally biased region" description="Low complexity" evidence="1">
    <location>
        <begin position="18"/>
        <end position="30"/>
    </location>
</feature>